<feature type="domain" description="C-type lectin" evidence="5">
    <location>
        <begin position="93"/>
        <end position="191"/>
    </location>
</feature>
<dbReference type="InterPro" id="IPR043502">
    <property type="entry name" value="DNA/RNA_pol_sf"/>
</dbReference>
<dbReference type="SUPFAM" id="SSF56436">
    <property type="entry name" value="C-type lectin-like"/>
    <property type="match status" value="2"/>
</dbReference>
<name>A0A6B0QX52_9CETA</name>
<dbReference type="PANTHER" id="PTHR45710:SF35">
    <property type="entry name" value="C-TYPE LECTIN DOMAIN FAMILY 2 MEMBER D"/>
    <property type="match status" value="1"/>
</dbReference>
<keyword evidence="3" id="KW-0430">Lectin</keyword>
<dbReference type="GO" id="GO:0009897">
    <property type="term" value="C:external side of plasma membrane"/>
    <property type="evidence" value="ECO:0007669"/>
    <property type="project" value="TreeGrafter"/>
</dbReference>
<evidence type="ECO:0000256" key="1">
    <source>
        <dbReference type="ARBA" id="ARBA00004401"/>
    </source>
</evidence>
<dbReference type="SUPFAM" id="SSF56672">
    <property type="entry name" value="DNA/RNA polymerases"/>
    <property type="match status" value="2"/>
</dbReference>
<comment type="caution">
    <text evidence="6">The sequence shown here is derived from an EMBL/GenBank/DDBJ whole genome shotgun (WGS) entry which is preliminary data.</text>
</comment>
<comment type="subcellular location">
    <subcellularLocation>
        <location evidence="1">Cell membrane</location>
        <topology evidence="1">Single-pass type II membrane protein</topology>
    </subcellularLocation>
</comment>
<proteinExistence type="inferred from homology"/>
<feature type="domain" description="C-type lectin" evidence="5">
    <location>
        <begin position="450"/>
        <end position="554"/>
    </location>
</feature>
<dbReference type="Pfam" id="PF00059">
    <property type="entry name" value="Lectin_C"/>
    <property type="match status" value="2"/>
</dbReference>
<dbReference type="AlphaFoldDB" id="A0A6B0QX52"/>
<evidence type="ECO:0000256" key="2">
    <source>
        <dbReference type="ARBA" id="ARBA00010879"/>
    </source>
</evidence>
<dbReference type="Gene3D" id="3.30.70.270">
    <property type="match status" value="2"/>
</dbReference>
<evidence type="ECO:0000313" key="7">
    <source>
        <dbReference type="Proteomes" id="UP000322234"/>
    </source>
</evidence>
<dbReference type="Gene3D" id="3.10.10.10">
    <property type="entry name" value="HIV Type 1 Reverse Transcriptase, subunit A, domain 1"/>
    <property type="match status" value="1"/>
</dbReference>
<dbReference type="InterPro" id="IPR016186">
    <property type="entry name" value="C-type_lectin-like/link_sf"/>
</dbReference>
<dbReference type="InterPro" id="IPR033992">
    <property type="entry name" value="NKR-like_CTLD"/>
</dbReference>
<comment type="similarity">
    <text evidence="2">Belongs to the beta type-B retroviral polymerase family. HERV class-II K(HML-2) pol subfamily.</text>
</comment>
<dbReference type="Pfam" id="PF00078">
    <property type="entry name" value="RVT_1"/>
    <property type="match status" value="1"/>
</dbReference>
<dbReference type="PANTHER" id="PTHR45710">
    <property type="entry name" value="C-TYPE LECTIN DOMAIN-CONTAINING PROTEIN 180"/>
    <property type="match status" value="1"/>
</dbReference>
<dbReference type="Proteomes" id="UP000322234">
    <property type="component" value="Unassembled WGS sequence"/>
</dbReference>
<protein>
    <recommendedName>
        <fullName evidence="5">C-type lectin domain-containing protein</fullName>
    </recommendedName>
</protein>
<dbReference type="CDD" id="cd03593">
    <property type="entry name" value="CLECT_NK_receptors_like"/>
    <property type="match status" value="2"/>
</dbReference>
<reference evidence="6" key="1">
    <citation type="submission" date="2019-10" db="EMBL/GenBank/DDBJ databases">
        <title>The sequence and de novo assembly of the wild yak genome.</title>
        <authorList>
            <person name="Liu Y."/>
        </authorList>
    </citation>
    <scope>NUCLEOTIDE SEQUENCE [LARGE SCALE GENOMIC DNA]</scope>
    <source>
        <strain evidence="6">WY2019</strain>
    </source>
</reference>
<dbReference type="Gene3D" id="3.10.100.10">
    <property type="entry name" value="Mannose-Binding Protein A, subunit A"/>
    <property type="match status" value="2"/>
</dbReference>
<keyword evidence="4" id="KW-0812">Transmembrane</keyword>
<feature type="transmembrane region" description="Helical" evidence="4">
    <location>
        <begin position="285"/>
        <end position="309"/>
    </location>
</feature>
<dbReference type="InterPro" id="IPR043128">
    <property type="entry name" value="Rev_trsase/Diguanyl_cyclase"/>
</dbReference>
<dbReference type="InterPro" id="IPR050828">
    <property type="entry name" value="C-type_lectin/matrix_domain"/>
</dbReference>
<accession>A0A6B0QX52</accession>
<sequence length="837" mass="96271">MFQRDSISRENMEEGRSGKLLRILYLLSQSGQILQRICLPIISFVTSAKFYRFIFIASLAANLMLFYPLFPVRRRELDSHVLYVPCSKGWIGFGSKCFYFSEDTRNWTFSQTFCTSLEAVLAQFETKDELNFLIRYKGHSDHWIGLSRESSHHVWKWTDNSKYNASFAITGDATCGYLNDLGVSNTREDTCLSGPSQVPASPSSSKFAELLFLSTYSRKTDSTYRVNMEQWRSGKMWRFRAGLNPSISNPLAFLFYSKFNEKKNVVHTCLYFSPRKRIPFTEHLISAKICIFFFFFPYHLSLHFIFYLGQQDIEVIETQGSCLMKKKGHEVVITHELGSISLLSLVPFYIFKQSRVFGVFGEEKVSAMAVSPGLGPFVRDFGNRGDKDLRKKCLAIISPVTPAKFCCCILIIFILVALYLVTLSALLAVRSRETDLQVLYVTCPKGWIGFGNKCFYFSEESENWTLSQISCTSLEAVLAQFETEEELNFLKRYKGPSDHWIGLSRESSHHAWKWTDNSKYNASFIITGDGECGYLNDLGISSARSYTDRKWICSTQITYFSRCTRTKYTFLLPLKKQSHSEYLNSVTGQLEESMRWLGRGIFNPSVFSSAPDQAHQGRTDFKGKTVLDHVVFWFGCADRQVKARRSPFSFWDLAEEYGCWLLQYGDDLLLAAKTKEKCWKETKTLLQLLMEADYQVSKKKAQIFKEEEDPAGGTKQQLTWTQLPHGFKNSPTNFGEALASDLDSFQPERFRCRLLQYVDDLLLIAKNKEDCWEGIKALLELLMESGYRVLKKKAQICKEEISSTAIFLSWSFYEKSEKEKIKILFIIIAEDTHSVLS</sequence>
<feature type="transmembrane region" description="Helical" evidence="4">
    <location>
        <begin position="409"/>
        <end position="429"/>
    </location>
</feature>
<evidence type="ECO:0000256" key="3">
    <source>
        <dbReference type="ARBA" id="ARBA00022734"/>
    </source>
</evidence>
<keyword evidence="4" id="KW-1133">Transmembrane helix</keyword>
<dbReference type="InterPro" id="IPR001304">
    <property type="entry name" value="C-type_lectin-like"/>
</dbReference>
<dbReference type="PROSITE" id="PS50041">
    <property type="entry name" value="C_TYPE_LECTIN_2"/>
    <property type="match status" value="2"/>
</dbReference>
<gene>
    <name evidence="6" type="ORF">E5288_WYG013524</name>
</gene>
<keyword evidence="4" id="KW-0472">Membrane</keyword>
<evidence type="ECO:0000313" key="6">
    <source>
        <dbReference type="EMBL" id="MXQ79913.1"/>
    </source>
</evidence>
<dbReference type="GO" id="GO:0030246">
    <property type="term" value="F:carbohydrate binding"/>
    <property type="evidence" value="ECO:0007669"/>
    <property type="project" value="UniProtKB-KW"/>
</dbReference>
<dbReference type="InterPro" id="IPR016187">
    <property type="entry name" value="CTDL_fold"/>
</dbReference>
<dbReference type="SMART" id="SM00034">
    <property type="entry name" value="CLECT"/>
    <property type="match status" value="2"/>
</dbReference>
<dbReference type="InterPro" id="IPR000477">
    <property type="entry name" value="RT_dom"/>
</dbReference>
<organism evidence="6 7">
    <name type="scientific">Bos mutus</name>
    <name type="common">wild yak</name>
    <dbReference type="NCBI Taxonomy" id="72004"/>
    <lineage>
        <taxon>Eukaryota</taxon>
        <taxon>Metazoa</taxon>
        <taxon>Chordata</taxon>
        <taxon>Craniata</taxon>
        <taxon>Vertebrata</taxon>
        <taxon>Euteleostomi</taxon>
        <taxon>Mammalia</taxon>
        <taxon>Eutheria</taxon>
        <taxon>Laurasiatheria</taxon>
        <taxon>Artiodactyla</taxon>
        <taxon>Ruminantia</taxon>
        <taxon>Pecora</taxon>
        <taxon>Bovidae</taxon>
        <taxon>Bovinae</taxon>
        <taxon>Bos</taxon>
    </lineage>
</organism>
<feature type="transmembrane region" description="Helical" evidence="4">
    <location>
        <begin position="50"/>
        <end position="70"/>
    </location>
</feature>
<keyword evidence="7" id="KW-1185">Reference proteome</keyword>
<dbReference type="EMBL" id="VBQZ03000003">
    <property type="protein sequence ID" value="MXQ79913.1"/>
    <property type="molecule type" value="Genomic_DNA"/>
</dbReference>
<evidence type="ECO:0000259" key="5">
    <source>
        <dbReference type="PROSITE" id="PS50041"/>
    </source>
</evidence>
<evidence type="ECO:0000256" key="4">
    <source>
        <dbReference type="SAM" id="Phobius"/>
    </source>
</evidence>